<reference evidence="23 24" key="1">
    <citation type="submission" date="2021-06" db="EMBL/GenBank/DDBJ databases">
        <authorList>
            <person name="Palmer J.M."/>
        </authorList>
    </citation>
    <scope>NUCLEOTIDE SEQUENCE [LARGE SCALE GENOMIC DNA]</scope>
    <source>
        <strain evidence="23 24">XR_2019</strain>
        <tissue evidence="23">Muscle</tissue>
    </source>
</reference>
<evidence type="ECO:0000256" key="3">
    <source>
        <dbReference type="ARBA" id="ARBA00005413"/>
    </source>
</evidence>
<dbReference type="PIRSF" id="PIRSF002527">
    <property type="entry name" value="ER-like_NR"/>
    <property type="match status" value="1"/>
</dbReference>
<evidence type="ECO:0000256" key="16">
    <source>
        <dbReference type="ARBA" id="ARBA00031699"/>
    </source>
</evidence>
<feature type="region of interest" description="Disordered" evidence="20">
    <location>
        <begin position="272"/>
        <end position="315"/>
    </location>
</feature>
<dbReference type="InterPro" id="IPR001628">
    <property type="entry name" value="Znf_hrmn_rcpt"/>
</dbReference>
<evidence type="ECO:0000256" key="18">
    <source>
        <dbReference type="ARBA" id="ARBA00032418"/>
    </source>
</evidence>
<dbReference type="PROSITE" id="PS00031">
    <property type="entry name" value="NUCLEAR_REC_DBD_1"/>
    <property type="match status" value="1"/>
</dbReference>
<keyword evidence="24" id="KW-1185">Reference proteome</keyword>
<dbReference type="PRINTS" id="PR00398">
    <property type="entry name" value="STRDHORMONER"/>
</dbReference>
<dbReference type="PROSITE" id="PS51030">
    <property type="entry name" value="NUCLEAR_REC_DBD_2"/>
    <property type="match status" value="1"/>
</dbReference>
<dbReference type="InterPro" id="IPR046944">
    <property type="entry name" value="Estr_rcpt_N"/>
</dbReference>
<evidence type="ECO:0000256" key="19">
    <source>
        <dbReference type="PIRNR" id="PIRNR002527"/>
    </source>
</evidence>
<dbReference type="SUPFAM" id="SSF48508">
    <property type="entry name" value="Nuclear receptor ligand-binding domain"/>
    <property type="match status" value="1"/>
</dbReference>
<comment type="similarity">
    <text evidence="3 19">Belongs to the nuclear hormone receptor family. NR3 subfamily.</text>
</comment>
<keyword evidence="6" id="KW-0479">Metal-binding</keyword>
<feature type="compositionally biased region" description="Low complexity" evidence="20">
    <location>
        <begin position="561"/>
        <end position="598"/>
    </location>
</feature>
<dbReference type="PRINTS" id="PR00047">
    <property type="entry name" value="STROIDFINGER"/>
</dbReference>
<evidence type="ECO:0000256" key="14">
    <source>
        <dbReference type="ARBA" id="ARBA00023242"/>
    </source>
</evidence>
<dbReference type="SUPFAM" id="SSF57716">
    <property type="entry name" value="Glucocorticoid receptor-like (DNA-binding domain)"/>
    <property type="match status" value="1"/>
</dbReference>
<dbReference type="SMART" id="SM00399">
    <property type="entry name" value="ZnF_C4"/>
    <property type="match status" value="1"/>
</dbReference>
<proteinExistence type="inferred from homology"/>
<comment type="subcellular location">
    <subcellularLocation>
        <location evidence="2 19">Nucleus</location>
    </subcellularLocation>
</comment>
<dbReference type="EMBL" id="JAHRIM010020036">
    <property type="protein sequence ID" value="MEQ2262067.1"/>
    <property type="molecule type" value="Genomic_DNA"/>
</dbReference>
<evidence type="ECO:0000256" key="7">
    <source>
        <dbReference type="ARBA" id="ARBA00022771"/>
    </source>
</evidence>
<keyword evidence="12 19" id="KW-0804">Transcription</keyword>
<evidence type="ECO:0000259" key="21">
    <source>
        <dbReference type="PROSITE" id="PS51030"/>
    </source>
</evidence>
<evidence type="ECO:0000256" key="15">
    <source>
        <dbReference type="ARBA" id="ARBA00026005"/>
    </source>
</evidence>
<dbReference type="PANTHER" id="PTHR48092">
    <property type="entry name" value="KNIRPS-RELATED PROTEIN-RELATED"/>
    <property type="match status" value="1"/>
</dbReference>
<evidence type="ECO:0000256" key="1">
    <source>
        <dbReference type="ARBA" id="ARBA00003830"/>
    </source>
</evidence>
<evidence type="ECO:0000259" key="22">
    <source>
        <dbReference type="PROSITE" id="PS51843"/>
    </source>
</evidence>
<evidence type="ECO:0000256" key="5">
    <source>
        <dbReference type="ARBA" id="ARBA00022665"/>
    </source>
</evidence>
<dbReference type="InterPro" id="IPR013088">
    <property type="entry name" value="Znf_NHR/GATA"/>
</dbReference>
<dbReference type="InterPro" id="IPR035500">
    <property type="entry name" value="NHR-like_dom_sf"/>
</dbReference>
<feature type="compositionally biased region" description="Polar residues" evidence="20">
    <location>
        <begin position="599"/>
        <end position="609"/>
    </location>
</feature>
<keyword evidence="7" id="KW-0863">Zinc-finger</keyword>
<name>A0ABV0VXS7_9TELE</name>
<dbReference type="Proteomes" id="UP001444071">
    <property type="component" value="Unassembled WGS sequence"/>
</dbReference>
<keyword evidence="10 19" id="KW-0446">Lipid-binding</keyword>
<keyword evidence="13 19" id="KW-0675">Receptor</keyword>
<comment type="subunit">
    <text evidence="15">Binds DNA as a homodimer. Can form a heterodimer with ER-beta.</text>
</comment>
<evidence type="ECO:0000256" key="11">
    <source>
        <dbReference type="ARBA" id="ARBA00023125"/>
    </source>
</evidence>
<dbReference type="InterPro" id="IPR000536">
    <property type="entry name" value="Nucl_hrmn_rcpt_lig-bd"/>
</dbReference>
<evidence type="ECO:0000256" key="10">
    <source>
        <dbReference type="ARBA" id="ARBA00023121"/>
    </source>
</evidence>
<comment type="caution">
    <text evidence="23">The sequence shown here is derived from an EMBL/GenBank/DDBJ whole genome shotgun (WGS) entry which is preliminary data.</text>
</comment>
<evidence type="ECO:0000256" key="13">
    <source>
        <dbReference type="ARBA" id="ARBA00023170"/>
    </source>
</evidence>
<evidence type="ECO:0000256" key="6">
    <source>
        <dbReference type="ARBA" id="ARBA00022723"/>
    </source>
</evidence>
<feature type="region of interest" description="Disordered" evidence="20">
    <location>
        <begin position="557"/>
        <end position="621"/>
    </location>
</feature>
<evidence type="ECO:0000256" key="9">
    <source>
        <dbReference type="ARBA" id="ARBA00023015"/>
    </source>
</evidence>
<dbReference type="PIRSF" id="PIRSF500101">
    <property type="entry name" value="ER-a"/>
    <property type="match status" value="1"/>
</dbReference>
<evidence type="ECO:0000256" key="17">
    <source>
        <dbReference type="ARBA" id="ARBA00031973"/>
    </source>
</evidence>
<gene>
    <name evidence="23" type="primary">ESR1</name>
    <name evidence="23" type="ORF">XENORESO_003849</name>
</gene>
<dbReference type="InterPro" id="IPR024178">
    <property type="entry name" value="Est_rcpt/est-rel_rcp"/>
</dbReference>
<feature type="compositionally biased region" description="Polar residues" evidence="20">
    <location>
        <begin position="1"/>
        <end position="12"/>
    </location>
</feature>
<dbReference type="Gene3D" id="3.30.50.10">
    <property type="entry name" value="Erythroid Transcription Factor GATA-1, subunit A"/>
    <property type="match status" value="1"/>
</dbReference>
<evidence type="ECO:0000256" key="4">
    <source>
        <dbReference type="ARBA" id="ARBA00015934"/>
    </source>
</evidence>
<feature type="domain" description="Nuclear receptor" evidence="21">
    <location>
        <begin position="189"/>
        <end position="264"/>
    </location>
</feature>
<keyword evidence="8" id="KW-0862">Zinc</keyword>
<dbReference type="InterPro" id="IPR001292">
    <property type="entry name" value="Estr_rcpt"/>
</dbReference>
<dbReference type="Pfam" id="PF00104">
    <property type="entry name" value="Hormone_recep"/>
    <property type="match status" value="1"/>
</dbReference>
<protein>
    <recommendedName>
        <fullName evidence="4 19">Estrogen receptor</fullName>
        <shortName evidence="19">ER</shortName>
    </recommendedName>
    <alternativeName>
        <fullName evidence="17 19">ER-alpha</fullName>
    </alternativeName>
    <alternativeName>
        <fullName evidence="16 19">Estradiol receptor</fullName>
    </alternativeName>
    <alternativeName>
        <fullName evidence="18 19">Nuclear receptor subfamily 3 group A member 1</fullName>
    </alternativeName>
</protein>
<feature type="compositionally biased region" description="Basic and acidic residues" evidence="20">
    <location>
        <begin position="272"/>
        <end position="297"/>
    </location>
</feature>
<dbReference type="InterPro" id="IPR050200">
    <property type="entry name" value="Nuclear_hormone_rcpt_NR3"/>
</dbReference>
<evidence type="ECO:0000256" key="12">
    <source>
        <dbReference type="ARBA" id="ARBA00023163"/>
    </source>
</evidence>
<comment type="function">
    <text evidence="1 19">The steroid hormones and their receptors are involved in the regulation of eukaryotic gene expression and affect cellular proliferation and differentiation in target tissues.</text>
</comment>
<feature type="region of interest" description="Disordered" evidence="20">
    <location>
        <begin position="1"/>
        <end position="57"/>
    </location>
</feature>
<dbReference type="Pfam" id="PF00105">
    <property type="entry name" value="zf-C4"/>
    <property type="match status" value="1"/>
</dbReference>
<evidence type="ECO:0000256" key="8">
    <source>
        <dbReference type="ARBA" id="ARBA00022833"/>
    </source>
</evidence>
<dbReference type="Gene3D" id="1.10.565.10">
    <property type="entry name" value="Retinoid X Receptor"/>
    <property type="match status" value="1"/>
</dbReference>
<evidence type="ECO:0000256" key="2">
    <source>
        <dbReference type="ARBA" id="ARBA00004123"/>
    </source>
</evidence>
<dbReference type="CDD" id="cd07171">
    <property type="entry name" value="NR_DBD_ER"/>
    <property type="match status" value="1"/>
</dbReference>
<keyword evidence="5 19" id="KW-0754">Steroid-binding</keyword>
<accession>A0ABV0VXS7</accession>
<evidence type="ECO:0000313" key="23">
    <source>
        <dbReference type="EMBL" id="MEQ2262067.1"/>
    </source>
</evidence>
<dbReference type="SMART" id="SM00430">
    <property type="entry name" value="HOLI"/>
    <property type="match status" value="1"/>
</dbReference>
<sequence length="621" mass="67937">MLLRQSPVQNKQAFGPALRPRISPASSELETLSPPRLPPSPRASLSDMYPEESRGSGGVAAVDFLEGTYNYATPTPAPTPLYSHSTTGYYSAPLDAQGPPSDGSLHSLGSGPTSPLMFVPTTPRLSPFMHAPSHHYLETASTPVYRSSQQPASREDQCDTRDEACSVGELGAGVAAGARAGGFEMAKETRFCAVCSDYASGYHYGVWSCEGCKAFFKRSIQGHNDYMCPATNQCTIDRNRRKSCQACRLRKCYEVGMMKGGVRKDRGRILRRDKRRTGINDREKTVKGLEHKTAPHLDKKRRSNALGGGRSSVTGPPSEQVLVLLQGAEPPILCSRQKLSRPYTEVTMMTLLTSMADKELVHMIAWAKKLPGFLQLSLHDQVLLLESSWLEVLMIGLIWRSIHCPGKLIFAQDLILDRNEGDCVEGMTEIFDMLLATASRFRMLKLKPEEFVCLKAIILLNSGAFSFCTGTMEPLHNSAAVQNMLDTITDALIHHISQSGYSAQQQARRQAQLLLLLSHIRHMSNKGMEHLYSMKCKNKVPLYDLLLEMLDAHRHHPVKLSQSSSPDEKSPPSTSSTSGGCGGNSSSPGCSSGTRGSSENLIRTPSAPSLLQYGGSRSDCT</sequence>
<dbReference type="PROSITE" id="PS51843">
    <property type="entry name" value="NR_LBD"/>
    <property type="match status" value="1"/>
</dbReference>
<organism evidence="23 24">
    <name type="scientific">Xenotaenia resolanae</name>
    <dbReference type="NCBI Taxonomy" id="208358"/>
    <lineage>
        <taxon>Eukaryota</taxon>
        <taxon>Metazoa</taxon>
        <taxon>Chordata</taxon>
        <taxon>Craniata</taxon>
        <taxon>Vertebrata</taxon>
        <taxon>Euteleostomi</taxon>
        <taxon>Actinopterygii</taxon>
        <taxon>Neopterygii</taxon>
        <taxon>Teleostei</taxon>
        <taxon>Neoteleostei</taxon>
        <taxon>Acanthomorphata</taxon>
        <taxon>Ovalentaria</taxon>
        <taxon>Atherinomorphae</taxon>
        <taxon>Cyprinodontiformes</taxon>
        <taxon>Goodeidae</taxon>
        <taxon>Xenotaenia</taxon>
    </lineage>
</organism>
<dbReference type="Pfam" id="PF02159">
    <property type="entry name" value="Oest_recep"/>
    <property type="match status" value="1"/>
</dbReference>
<dbReference type="InterPro" id="IPR001723">
    <property type="entry name" value="Nuclear_hrmn_rcpt"/>
</dbReference>
<feature type="domain" description="NR LBD" evidence="22">
    <location>
        <begin position="317"/>
        <end position="553"/>
    </location>
</feature>
<evidence type="ECO:0000256" key="20">
    <source>
        <dbReference type="SAM" id="MobiDB-lite"/>
    </source>
</evidence>
<keyword evidence="9 19" id="KW-0805">Transcription regulation</keyword>
<keyword evidence="11 19" id="KW-0238">DNA-binding</keyword>
<keyword evidence="14 19" id="KW-0539">Nucleus</keyword>
<evidence type="ECO:0000313" key="24">
    <source>
        <dbReference type="Proteomes" id="UP001444071"/>
    </source>
</evidence>